<dbReference type="Pfam" id="PF01047">
    <property type="entry name" value="MarR"/>
    <property type="match status" value="1"/>
</dbReference>
<dbReference type="PRINTS" id="PR00598">
    <property type="entry name" value="HTHMARR"/>
</dbReference>
<evidence type="ECO:0000259" key="5">
    <source>
        <dbReference type="PROSITE" id="PS50995"/>
    </source>
</evidence>
<dbReference type="Gene3D" id="3.90.1710.10">
    <property type="entry name" value="Enterococcus faecalis V583 domain"/>
    <property type="match status" value="1"/>
</dbReference>
<evidence type="ECO:0000256" key="2">
    <source>
        <dbReference type="ARBA" id="ARBA00023125"/>
    </source>
</evidence>
<feature type="compositionally biased region" description="Polar residues" evidence="4">
    <location>
        <begin position="7"/>
        <end position="21"/>
    </location>
</feature>
<dbReference type="InterPro" id="IPR036388">
    <property type="entry name" value="WH-like_DNA-bd_sf"/>
</dbReference>
<name>A0A6L8W9M2_9PROT</name>
<dbReference type="GO" id="GO:0003700">
    <property type="term" value="F:DNA-binding transcription factor activity"/>
    <property type="evidence" value="ECO:0007669"/>
    <property type="project" value="InterPro"/>
</dbReference>
<dbReference type="InterPro" id="IPR036390">
    <property type="entry name" value="WH_DNA-bd_sf"/>
</dbReference>
<dbReference type="InterPro" id="IPR024033">
    <property type="entry name" value="OXTCase_su_AllG_h-dom"/>
</dbReference>
<evidence type="ECO:0000313" key="7">
    <source>
        <dbReference type="Proteomes" id="UP000476030"/>
    </source>
</evidence>
<gene>
    <name evidence="6" type="ORF">GQE98_11240</name>
</gene>
<dbReference type="Pfam" id="PF06545">
    <property type="entry name" value="AllG"/>
    <property type="match status" value="1"/>
</dbReference>
<dbReference type="SUPFAM" id="SSF46785">
    <property type="entry name" value="Winged helix' DNA-binding domain"/>
    <property type="match status" value="1"/>
</dbReference>
<dbReference type="InterPro" id="IPR009499">
    <property type="entry name" value="AllG-like"/>
</dbReference>
<dbReference type="Gene3D" id="3.90.1700.10">
    <property type="entry name" value="v583 domain like"/>
    <property type="match status" value="1"/>
</dbReference>
<dbReference type="SMART" id="SM00347">
    <property type="entry name" value="HTH_MARR"/>
    <property type="match status" value="1"/>
</dbReference>
<keyword evidence="2" id="KW-0238">DNA-binding</keyword>
<dbReference type="InterPro" id="IPR000835">
    <property type="entry name" value="HTH_MarR-typ"/>
</dbReference>
<keyword evidence="1" id="KW-0805">Transcription regulation</keyword>
<dbReference type="EMBL" id="WTUW01000002">
    <property type="protein sequence ID" value="MZR31204.1"/>
    <property type="molecule type" value="Genomic_DNA"/>
</dbReference>
<accession>A0A6L8W9M2</accession>
<dbReference type="AlphaFoldDB" id="A0A6L8W9M2"/>
<dbReference type="Gene3D" id="1.10.10.10">
    <property type="entry name" value="Winged helix-like DNA-binding domain superfamily/Winged helix DNA-binding domain"/>
    <property type="match status" value="1"/>
</dbReference>
<evidence type="ECO:0000313" key="6">
    <source>
        <dbReference type="EMBL" id="MZR31204.1"/>
    </source>
</evidence>
<evidence type="ECO:0000256" key="3">
    <source>
        <dbReference type="ARBA" id="ARBA00023163"/>
    </source>
</evidence>
<evidence type="ECO:0000256" key="1">
    <source>
        <dbReference type="ARBA" id="ARBA00023015"/>
    </source>
</evidence>
<protein>
    <submittedName>
        <fullName evidence="6">DUF1116 domain-containing protein</fullName>
    </submittedName>
</protein>
<comment type="caution">
    <text evidence="6">The sequence shown here is derived from an EMBL/GenBank/DDBJ whole genome shotgun (WGS) entry which is preliminary data.</text>
</comment>
<dbReference type="PROSITE" id="PS50995">
    <property type="entry name" value="HTH_MARR_2"/>
    <property type="match status" value="1"/>
</dbReference>
<feature type="region of interest" description="Disordered" evidence="4">
    <location>
        <begin position="1"/>
        <end position="21"/>
    </location>
</feature>
<proteinExistence type="predicted"/>
<organism evidence="6 7">
    <name type="scientific">Sneathiella litorea</name>
    <dbReference type="NCBI Taxonomy" id="2606216"/>
    <lineage>
        <taxon>Bacteria</taxon>
        <taxon>Pseudomonadati</taxon>
        <taxon>Pseudomonadota</taxon>
        <taxon>Alphaproteobacteria</taxon>
        <taxon>Sneathiellales</taxon>
        <taxon>Sneathiellaceae</taxon>
        <taxon>Sneathiella</taxon>
    </lineage>
</organism>
<feature type="domain" description="HTH marR-type" evidence="5">
    <location>
        <begin position="27"/>
        <end position="156"/>
    </location>
</feature>
<dbReference type="GO" id="GO:0003677">
    <property type="term" value="F:DNA binding"/>
    <property type="evidence" value="ECO:0007669"/>
    <property type="project" value="UniProtKB-KW"/>
</dbReference>
<dbReference type="Proteomes" id="UP000476030">
    <property type="component" value="Unassembled WGS sequence"/>
</dbReference>
<dbReference type="PANTHER" id="PTHR42756:SF1">
    <property type="entry name" value="TRANSCRIPTIONAL REPRESSOR OF EMRAB OPERON"/>
    <property type="match status" value="1"/>
</dbReference>
<sequence length="560" mass="59993">MADFMNEDNTQTASSDPWRNGSLTSRPGVLIRRLHQIHTALFALECGDQNITPVMYSVLSALQQHGAVDQTTLAKAVAIDKTNMTDILDRLKKRGLIKRRVSSSDRRVRLTSLTEEGQNILSTLDERAQRAHNRTVESLAPEDRPRLIEMMTQIINANTPNSDEQIPITTSGDKIAASISRSSSATQKSYKKLIAVEPALTRIAKLEDLITNLPDRTLLHAGPPFSDLAALPRPMRNSLIAAARLEGWATSEEEALSQLQSGKLHLRPAQDFGVVTPLAFIVGPSAYCLEVEDLAAPGHRRLSPLNDGPLPYALRLGNGHPDGLALLHRMSEHIGSVLAKMLTTPIPLLPILDHGLRNGDDLHGQVAAAQEQVRRLFPDPDDSETADYLASAGQFSLNIIMATAALMIGAGADVSESNMVIACGGNGQEIGYKLASDPSSWITLPALPPVGIKFEGQEMADALPAIGDSAVIDALGFGAACLRTAPSLGEGYRGHIHPDFFSPAAHAPFIGPHPALSDSSIMLGLDLTRPRSCLGINLGMVERTGTTGLIGRGVSSWPEG</sequence>
<keyword evidence="7" id="KW-1185">Reference proteome</keyword>
<keyword evidence="3" id="KW-0804">Transcription</keyword>
<dbReference type="Gene3D" id="1.10.10.660">
    <property type="entry name" value="conserved protein of unknown function from Enterococcus faecalis V583"/>
    <property type="match status" value="1"/>
</dbReference>
<reference evidence="6 7" key="1">
    <citation type="submission" date="2019-12" db="EMBL/GenBank/DDBJ databases">
        <title>Snethiella sp. nov. sp. isolated from sea sand.</title>
        <authorList>
            <person name="Kim J."/>
            <person name="Jeong S.E."/>
            <person name="Jung H.S."/>
            <person name="Jeon C.O."/>
        </authorList>
    </citation>
    <scope>NUCLEOTIDE SEQUENCE [LARGE SCALE GENOMIC DNA]</scope>
    <source>
        <strain evidence="6 7">DP05</strain>
    </source>
</reference>
<dbReference type="PANTHER" id="PTHR42756">
    <property type="entry name" value="TRANSCRIPTIONAL REGULATOR, MARR"/>
    <property type="match status" value="1"/>
</dbReference>
<evidence type="ECO:0000256" key="4">
    <source>
        <dbReference type="SAM" id="MobiDB-lite"/>
    </source>
</evidence>